<feature type="compositionally biased region" description="Polar residues" evidence="1">
    <location>
        <begin position="263"/>
        <end position="272"/>
    </location>
</feature>
<organism evidence="2 3">
    <name type="scientific">Choiromyces venosus 120613-1</name>
    <dbReference type="NCBI Taxonomy" id="1336337"/>
    <lineage>
        <taxon>Eukaryota</taxon>
        <taxon>Fungi</taxon>
        <taxon>Dikarya</taxon>
        <taxon>Ascomycota</taxon>
        <taxon>Pezizomycotina</taxon>
        <taxon>Pezizomycetes</taxon>
        <taxon>Pezizales</taxon>
        <taxon>Tuberaceae</taxon>
        <taxon>Choiromyces</taxon>
    </lineage>
</organism>
<evidence type="ECO:0000313" key="2">
    <source>
        <dbReference type="EMBL" id="RPA97498.1"/>
    </source>
</evidence>
<dbReference type="Proteomes" id="UP000276215">
    <property type="component" value="Unassembled WGS sequence"/>
</dbReference>
<feature type="region of interest" description="Disordered" evidence="1">
    <location>
        <begin position="200"/>
        <end position="318"/>
    </location>
</feature>
<sequence length="318" mass="33359">MVTKSCLSILPYRVSIGDHRRPQPRPPRRPPRTATPTLPDLAKPCPPPPTTLPRDRTRTSEEVSSPVPRTVVSPLPAYALAPNRLPFGATSPALPPPPNPAPAGPNSKTSLVVQGVPVQVAAVYLVARTSPRSRSSETSSWISDGITEWANSYPTPANIHFGFAVRLKPHSSTNGIGNSEIGPLTPALKKTIAQTEYQNKNGIGNAEVPGPTNTIYGHEPPDRTSLPSDKGTETTSTVPVRTRADYGSNLSGPATEAEVPLPRQTQAGTAPSNPIAPVLREEQGASYPSRTPGVPGGSNTVAGPLRRAGTKPPTPVGA</sequence>
<evidence type="ECO:0000313" key="3">
    <source>
        <dbReference type="Proteomes" id="UP000276215"/>
    </source>
</evidence>
<dbReference type="AlphaFoldDB" id="A0A3N4JKI6"/>
<keyword evidence="3" id="KW-1185">Reference proteome</keyword>
<dbReference type="EMBL" id="ML120403">
    <property type="protein sequence ID" value="RPA97498.1"/>
    <property type="molecule type" value="Genomic_DNA"/>
</dbReference>
<protein>
    <submittedName>
        <fullName evidence="2">Uncharacterized protein</fullName>
    </submittedName>
</protein>
<name>A0A3N4JKI6_9PEZI</name>
<reference evidence="2 3" key="1">
    <citation type="journal article" date="2018" name="Nat. Ecol. Evol.">
        <title>Pezizomycetes genomes reveal the molecular basis of ectomycorrhizal truffle lifestyle.</title>
        <authorList>
            <person name="Murat C."/>
            <person name="Payen T."/>
            <person name="Noel B."/>
            <person name="Kuo A."/>
            <person name="Morin E."/>
            <person name="Chen J."/>
            <person name="Kohler A."/>
            <person name="Krizsan K."/>
            <person name="Balestrini R."/>
            <person name="Da Silva C."/>
            <person name="Montanini B."/>
            <person name="Hainaut M."/>
            <person name="Levati E."/>
            <person name="Barry K.W."/>
            <person name="Belfiori B."/>
            <person name="Cichocki N."/>
            <person name="Clum A."/>
            <person name="Dockter R.B."/>
            <person name="Fauchery L."/>
            <person name="Guy J."/>
            <person name="Iotti M."/>
            <person name="Le Tacon F."/>
            <person name="Lindquist E.A."/>
            <person name="Lipzen A."/>
            <person name="Malagnac F."/>
            <person name="Mello A."/>
            <person name="Molinier V."/>
            <person name="Miyauchi S."/>
            <person name="Poulain J."/>
            <person name="Riccioni C."/>
            <person name="Rubini A."/>
            <person name="Sitrit Y."/>
            <person name="Splivallo R."/>
            <person name="Traeger S."/>
            <person name="Wang M."/>
            <person name="Zifcakova L."/>
            <person name="Wipf D."/>
            <person name="Zambonelli A."/>
            <person name="Paolocci F."/>
            <person name="Nowrousian M."/>
            <person name="Ottonello S."/>
            <person name="Baldrian P."/>
            <person name="Spatafora J.W."/>
            <person name="Henrissat B."/>
            <person name="Nagy L.G."/>
            <person name="Aury J.M."/>
            <person name="Wincker P."/>
            <person name="Grigoriev I.V."/>
            <person name="Bonfante P."/>
            <person name="Martin F.M."/>
        </authorList>
    </citation>
    <scope>NUCLEOTIDE SEQUENCE [LARGE SCALE GENOMIC DNA]</scope>
    <source>
        <strain evidence="2 3">120613-1</strain>
    </source>
</reference>
<feature type="region of interest" description="Disordered" evidence="1">
    <location>
        <begin position="13"/>
        <end position="68"/>
    </location>
</feature>
<feature type="compositionally biased region" description="Basic residues" evidence="1">
    <location>
        <begin position="22"/>
        <end position="31"/>
    </location>
</feature>
<gene>
    <name evidence="2" type="ORF">L873DRAFT_1790860</name>
</gene>
<evidence type="ECO:0000256" key="1">
    <source>
        <dbReference type="SAM" id="MobiDB-lite"/>
    </source>
</evidence>
<proteinExistence type="predicted"/>
<accession>A0A3N4JKI6</accession>